<feature type="signal peptide" evidence="1">
    <location>
        <begin position="1"/>
        <end position="29"/>
    </location>
</feature>
<sequence length="67" mass="7211">MLPLICAACGNHFTLTTLVLLAGLPLVYGVAVPGQDFQKRHGSWRPLRSLVAIDCRHRGNAAGSIEQ</sequence>
<dbReference type="Proteomes" id="UP001066276">
    <property type="component" value="Chromosome 2_1"/>
</dbReference>
<protein>
    <submittedName>
        <fullName evidence="2">Uncharacterized protein</fullName>
    </submittedName>
</protein>
<evidence type="ECO:0000313" key="2">
    <source>
        <dbReference type="EMBL" id="KAJ1203730.1"/>
    </source>
</evidence>
<accession>A0AAV7VUN8</accession>
<name>A0AAV7VUN8_PLEWA</name>
<feature type="chain" id="PRO_5043608446" evidence="1">
    <location>
        <begin position="30"/>
        <end position="67"/>
    </location>
</feature>
<evidence type="ECO:0000256" key="1">
    <source>
        <dbReference type="SAM" id="SignalP"/>
    </source>
</evidence>
<organism evidence="2 3">
    <name type="scientific">Pleurodeles waltl</name>
    <name type="common">Iberian ribbed newt</name>
    <dbReference type="NCBI Taxonomy" id="8319"/>
    <lineage>
        <taxon>Eukaryota</taxon>
        <taxon>Metazoa</taxon>
        <taxon>Chordata</taxon>
        <taxon>Craniata</taxon>
        <taxon>Vertebrata</taxon>
        <taxon>Euteleostomi</taxon>
        <taxon>Amphibia</taxon>
        <taxon>Batrachia</taxon>
        <taxon>Caudata</taxon>
        <taxon>Salamandroidea</taxon>
        <taxon>Salamandridae</taxon>
        <taxon>Pleurodelinae</taxon>
        <taxon>Pleurodeles</taxon>
    </lineage>
</organism>
<dbReference type="EMBL" id="JANPWB010000003">
    <property type="protein sequence ID" value="KAJ1203730.1"/>
    <property type="molecule type" value="Genomic_DNA"/>
</dbReference>
<keyword evidence="1" id="KW-0732">Signal</keyword>
<comment type="caution">
    <text evidence="2">The sequence shown here is derived from an EMBL/GenBank/DDBJ whole genome shotgun (WGS) entry which is preliminary data.</text>
</comment>
<gene>
    <name evidence="2" type="ORF">NDU88_007511</name>
</gene>
<evidence type="ECO:0000313" key="3">
    <source>
        <dbReference type="Proteomes" id="UP001066276"/>
    </source>
</evidence>
<dbReference type="AlphaFoldDB" id="A0AAV7VUN8"/>
<keyword evidence="3" id="KW-1185">Reference proteome</keyword>
<proteinExistence type="predicted"/>
<reference evidence="2" key="1">
    <citation type="journal article" date="2022" name="bioRxiv">
        <title>Sequencing and chromosome-scale assembly of the giantPleurodeles waltlgenome.</title>
        <authorList>
            <person name="Brown T."/>
            <person name="Elewa A."/>
            <person name="Iarovenko S."/>
            <person name="Subramanian E."/>
            <person name="Araus A.J."/>
            <person name="Petzold A."/>
            <person name="Susuki M."/>
            <person name="Suzuki K.-i.T."/>
            <person name="Hayashi T."/>
            <person name="Toyoda A."/>
            <person name="Oliveira C."/>
            <person name="Osipova E."/>
            <person name="Leigh N.D."/>
            <person name="Simon A."/>
            <person name="Yun M.H."/>
        </authorList>
    </citation>
    <scope>NUCLEOTIDE SEQUENCE</scope>
    <source>
        <strain evidence="2">20211129_DDA</strain>
        <tissue evidence="2">Liver</tissue>
    </source>
</reference>